<keyword evidence="8" id="KW-1185">Reference proteome</keyword>
<accession>A0A0C9V9F7</accession>
<feature type="region of interest" description="Disordered" evidence="5">
    <location>
        <begin position="1"/>
        <end position="27"/>
    </location>
</feature>
<dbReference type="InterPro" id="IPR038491">
    <property type="entry name" value="Velvet_dom_sf"/>
</dbReference>
<dbReference type="Gene3D" id="2.60.40.3960">
    <property type="entry name" value="Velvet domain"/>
    <property type="match status" value="1"/>
</dbReference>
<name>A0A0C9V9F7_SPHS4</name>
<keyword evidence="3" id="KW-0804">Transcription</keyword>
<dbReference type="PANTHER" id="PTHR33572:SF3">
    <property type="entry name" value="VELVET COMPLEX SUBUNIT B"/>
    <property type="match status" value="1"/>
</dbReference>
<dbReference type="EMBL" id="KN837204">
    <property type="protein sequence ID" value="KIJ34110.1"/>
    <property type="molecule type" value="Genomic_DNA"/>
</dbReference>
<dbReference type="PROSITE" id="PS51821">
    <property type="entry name" value="VELVET"/>
    <property type="match status" value="1"/>
</dbReference>
<dbReference type="PANTHER" id="PTHR33572">
    <property type="entry name" value="SPORE DEVELOPMENT REGULATOR VOSA"/>
    <property type="match status" value="1"/>
</dbReference>
<dbReference type="AlphaFoldDB" id="A0A0C9V9F7"/>
<dbReference type="OrthoDB" id="5599552at2759"/>
<dbReference type="Proteomes" id="UP000054279">
    <property type="component" value="Unassembled WGS sequence"/>
</dbReference>
<evidence type="ECO:0000256" key="4">
    <source>
        <dbReference type="ARBA" id="ARBA00023242"/>
    </source>
</evidence>
<evidence type="ECO:0000259" key="6">
    <source>
        <dbReference type="PROSITE" id="PS51821"/>
    </source>
</evidence>
<feature type="compositionally biased region" description="Low complexity" evidence="5">
    <location>
        <begin position="273"/>
        <end position="285"/>
    </location>
</feature>
<proteinExistence type="predicted"/>
<evidence type="ECO:0000256" key="3">
    <source>
        <dbReference type="ARBA" id="ARBA00023163"/>
    </source>
</evidence>
<evidence type="ECO:0000313" key="8">
    <source>
        <dbReference type="Proteomes" id="UP000054279"/>
    </source>
</evidence>
<keyword evidence="2" id="KW-0805">Transcription regulation</keyword>
<organism evidence="7 8">
    <name type="scientific">Sphaerobolus stellatus (strain SS14)</name>
    <dbReference type="NCBI Taxonomy" id="990650"/>
    <lineage>
        <taxon>Eukaryota</taxon>
        <taxon>Fungi</taxon>
        <taxon>Dikarya</taxon>
        <taxon>Basidiomycota</taxon>
        <taxon>Agaricomycotina</taxon>
        <taxon>Agaricomycetes</taxon>
        <taxon>Phallomycetidae</taxon>
        <taxon>Geastrales</taxon>
        <taxon>Sphaerobolaceae</taxon>
        <taxon>Sphaerobolus</taxon>
    </lineage>
</organism>
<dbReference type="Pfam" id="PF11754">
    <property type="entry name" value="Velvet"/>
    <property type="match status" value="1"/>
</dbReference>
<dbReference type="GO" id="GO:0005634">
    <property type="term" value="C:nucleus"/>
    <property type="evidence" value="ECO:0007669"/>
    <property type="project" value="UniProtKB-SubCell"/>
</dbReference>
<protein>
    <submittedName>
        <fullName evidence="7">Unplaced genomic scaffold SPHSTscaffold_129, whole genome shotgun sequence</fullName>
    </submittedName>
</protein>
<reference evidence="7 8" key="1">
    <citation type="submission" date="2014-06" db="EMBL/GenBank/DDBJ databases">
        <title>Evolutionary Origins and Diversification of the Mycorrhizal Mutualists.</title>
        <authorList>
            <consortium name="DOE Joint Genome Institute"/>
            <consortium name="Mycorrhizal Genomics Consortium"/>
            <person name="Kohler A."/>
            <person name="Kuo A."/>
            <person name="Nagy L.G."/>
            <person name="Floudas D."/>
            <person name="Copeland A."/>
            <person name="Barry K.W."/>
            <person name="Cichocki N."/>
            <person name="Veneault-Fourrey C."/>
            <person name="LaButti K."/>
            <person name="Lindquist E.A."/>
            <person name="Lipzen A."/>
            <person name="Lundell T."/>
            <person name="Morin E."/>
            <person name="Murat C."/>
            <person name="Riley R."/>
            <person name="Ohm R."/>
            <person name="Sun H."/>
            <person name="Tunlid A."/>
            <person name="Henrissat B."/>
            <person name="Grigoriev I.V."/>
            <person name="Hibbett D.S."/>
            <person name="Martin F."/>
        </authorList>
    </citation>
    <scope>NUCLEOTIDE SEQUENCE [LARGE SCALE GENOMIC DNA]</scope>
    <source>
        <strain evidence="7 8">SS14</strain>
    </source>
</reference>
<gene>
    <name evidence="7" type="ORF">M422DRAFT_35254</name>
</gene>
<feature type="compositionally biased region" description="Polar residues" evidence="5">
    <location>
        <begin position="8"/>
        <end position="21"/>
    </location>
</feature>
<comment type="subcellular location">
    <subcellularLocation>
        <location evidence="1">Nucleus</location>
    </subcellularLocation>
</comment>
<evidence type="ECO:0000256" key="1">
    <source>
        <dbReference type="ARBA" id="ARBA00004123"/>
    </source>
</evidence>
<feature type="compositionally biased region" description="Basic and acidic residues" evidence="5">
    <location>
        <begin position="290"/>
        <end position="300"/>
    </location>
</feature>
<evidence type="ECO:0000313" key="7">
    <source>
        <dbReference type="EMBL" id="KIJ34110.1"/>
    </source>
</evidence>
<evidence type="ECO:0000256" key="2">
    <source>
        <dbReference type="ARBA" id="ARBA00023015"/>
    </source>
</evidence>
<feature type="region of interest" description="Disordered" evidence="5">
    <location>
        <begin position="259"/>
        <end position="322"/>
    </location>
</feature>
<dbReference type="HOGENOM" id="CLU_044751_1_0_1"/>
<dbReference type="InterPro" id="IPR037525">
    <property type="entry name" value="Velvet_dom"/>
</dbReference>
<evidence type="ECO:0000256" key="5">
    <source>
        <dbReference type="SAM" id="MobiDB-lite"/>
    </source>
</evidence>
<sequence length="322" mass="35483">MYPYHNPLGSQPQEHSSTSAGVSRHSRDHNVSRIGMPILFASGPYAGQTIRAEIVEIQKPDLGRKFAKRDRRPLDPPPVVQLKMHQVFNAETDHRTEQEIPPDQVEVGGLVCHVDLFAIRPTPYPHLRQVNDGSAAAPTFDQATLVTPMPPSEDAKVTDSLFGTTFSVASQIKGLDGNEVILYVFSDLSVRTEGLFILRYRMFDIFSRMEGSEDIPVLAECHGGPFAIYSTKEFPGLRASTELTKHLSRYGIRVNLREAERKRKPADPAASTAHLAIGPAIAAAHNTSVKGKEKEDEHMSNPHGSQPVPAQPVDPDLDEEIT</sequence>
<dbReference type="InterPro" id="IPR021740">
    <property type="entry name" value="Velvet"/>
</dbReference>
<keyword evidence="4" id="KW-0539">Nucleus</keyword>
<feature type="domain" description="Velvet" evidence="6">
    <location>
        <begin position="47"/>
        <end position="257"/>
    </location>
</feature>